<evidence type="ECO:0000256" key="14">
    <source>
        <dbReference type="PROSITE-ProRule" id="PRU10141"/>
    </source>
</evidence>
<evidence type="ECO:0000256" key="13">
    <source>
        <dbReference type="ARBA" id="ARBA00048679"/>
    </source>
</evidence>
<keyword evidence="5" id="KW-0479">Metal-binding</keyword>
<dbReference type="Proteomes" id="UP000039865">
    <property type="component" value="Unassembled WGS sequence"/>
</dbReference>
<dbReference type="AlphaFoldDB" id="A0A078ASC0"/>
<reference evidence="17 18" key="1">
    <citation type="submission" date="2014-06" db="EMBL/GenBank/DDBJ databases">
        <authorList>
            <person name="Swart Estienne"/>
        </authorList>
    </citation>
    <scope>NUCLEOTIDE SEQUENCE [LARGE SCALE GENOMIC DNA]</scope>
    <source>
        <strain evidence="17 18">130c</strain>
    </source>
</reference>
<keyword evidence="8 17" id="KW-0418">Kinase</keyword>
<feature type="domain" description="Protein kinase" evidence="16">
    <location>
        <begin position="12"/>
        <end position="272"/>
    </location>
</feature>
<dbReference type="OMA" id="HDWFESR"/>
<dbReference type="PANTHER" id="PTHR24347">
    <property type="entry name" value="SERINE/THREONINE-PROTEIN KINASE"/>
    <property type="match status" value="1"/>
</dbReference>
<name>A0A078ASC0_STYLE</name>
<protein>
    <recommendedName>
        <fullName evidence="2">non-specific serine/threonine protein kinase</fullName>
        <ecNumber evidence="2">2.7.11.1</ecNumber>
    </recommendedName>
</protein>
<dbReference type="InterPro" id="IPR017441">
    <property type="entry name" value="Protein_kinase_ATP_BS"/>
</dbReference>
<keyword evidence="4" id="KW-0808">Transferase</keyword>
<dbReference type="EMBL" id="CCKQ01012499">
    <property type="protein sequence ID" value="CDW84122.1"/>
    <property type="molecule type" value="Genomic_DNA"/>
</dbReference>
<dbReference type="InParanoid" id="A0A078ASC0"/>
<dbReference type="EC" id="2.7.11.1" evidence="2"/>
<dbReference type="FunFam" id="1.10.510.10:FF:000026">
    <property type="entry name" value="Calcium/calmodulin-dependent protein kinase type 1"/>
    <property type="match status" value="1"/>
</dbReference>
<evidence type="ECO:0000256" key="5">
    <source>
        <dbReference type="ARBA" id="ARBA00022723"/>
    </source>
</evidence>
<evidence type="ECO:0000256" key="7">
    <source>
        <dbReference type="ARBA" id="ARBA00022741"/>
    </source>
</evidence>
<dbReference type="SMART" id="SM00220">
    <property type="entry name" value="S_TKc"/>
    <property type="match status" value="1"/>
</dbReference>
<dbReference type="GO" id="GO:0005524">
    <property type="term" value="F:ATP binding"/>
    <property type="evidence" value="ECO:0007669"/>
    <property type="project" value="UniProtKB-UniRule"/>
</dbReference>
<dbReference type="GO" id="GO:0046872">
    <property type="term" value="F:metal ion binding"/>
    <property type="evidence" value="ECO:0007669"/>
    <property type="project" value="UniProtKB-KW"/>
</dbReference>
<gene>
    <name evidence="17" type="primary">Contig12184.g13016</name>
    <name evidence="17" type="ORF">STYLEM_13179</name>
</gene>
<dbReference type="Pfam" id="PF00069">
    <property type="entry name" value="Pkinase"/>
    <property type="match status" value="1"/>
</dbReference>
<dbReference type="FunFam" id="3.30.200.20:FF:000315">
    <property type="entry name" value="Calcium-dependent protein kinase 3"/>
    <property type="match status" value="1"/>
</dbReference>
<dbReference type="OrthoDB" id="193931at2759"/>
<dbReference type="PROSITE" id="PS50011">
    <property type="entry name" value="PROTEIN_KINASE_DOM"/>
    <property type="match status" value="1"/>
</dbReference>
<keyword evidence="7 14" id="KW-0547">Nucleotide-binding</keyword>
<sequence length="285" mass="32481">MVEFSRNINDFYKIEGDLGQGSFAVVKKGVNKKTGEKVAIKIIPKSQLNEDDRIGLQNEIDILTHVDHPNIVKLFEVYEDESSYSLVMELMTGGELFDTILEKEHYSEKEASETIRPIIDAIGYCHSLNIIHRDIKPENLLYSSKNPSSRVIKVSDFGLARFISSETLATTTCGTPGYVAPEILEQQPYGKECDYWSIGVVLYILLSGFPPFFDEENDNMRLFEKIKKGKYDFPSPTWDCISQEAKDLIKNLLIVDPSKRMNCEQLLTHPWILGETSADKMIKRQ</sequence>
<evidence type="ECO:0000256" key="10">
    <source>
        <dbReference type="ARBA" id="ARBA00022840"/>
    </source>
</evidence>
<accession>A0A078ASC0</accession>
<dbReference type="PROSITE" id="PS00107">
    <property type="entry name" value="PROTEIN_KINASE_ATP"/>
    <property type="match status" value="1"/>
</dbReference>
<evidence type="ECO:0000256" key="9">
    <source>
        <dbReference type="ARBA" id="ARBA00022837"/>
    </source>
</evidence>
<comment type="catalytic activity">
    <reaction evidence="12">
        <text>L-threonyl-[protein] + ATP = O-phospho-L-threonyl-[protein] + ADP + H(+)</text>
        <dbReference type="Rhea" id="RHEA:46608"/>
        <dbReference type="Rhea" id="RHEA-COMP:11060"/>
        <dbReference type="Rhea" id="RHEA-COMP:11605"/>
        <dbReference type="ChEBI" id="CHEBI:15378"/>
        <dbReference type="ChEBI" id="CHEBI:30013"/>
        <dbReference type="ChEBI" id="CHEBI:30616"/>
        <dbReference type="ChEBI" id="CHEBI:61977"/>
        <dbReference type="ChEBI" id="CHEBI:456216"/>
        <dbReference type="EC" id="2.7.11.1"/>
    </reaction>
</comment>
<dbReference type="PROSITE" id="PS00108">
    <property type="entry name" value="PROTEIN_KINASE_ST"/>
    <property type="match status" value="1"/>
</dbReference>
<keyword evidence="3 15" id="KW-0723">Serine/threonine-protein kinase</keyword>
<keyword evidence="9" id="KW-0106">Calcium</keyword>
<comment type="similarity">
    <text evidence="11">Belongs to the protein kinase superfamily. Ser/Thr protein kinase family. CDPK subfamily.</text>
</comment>
<evidence type="ECO:0000256" key="11">
    <source>
        <dbReference type="ARBA" id="ARBA00024334"/>
    </source>
</evidence>
<dbReference type="InterPro" id="IPR011009">
    <property type="entry name" value="Kinase-like_dom_sf"/>
</dbReference>
<dbReference type="SUPFAM" id="SSF56112">
    <property type="entry name" value="Protein kinase-like (PK-like)"/>
    <property type="match status" value="1"/>
</dbReference>
<keyword evidence="6" id="KW-0677">Repeat</keyword>
<evidence type="ECO:0000256" key="4">
    <source>
        <dbReference type="ARBA" id="ARBA00022679"/>
    </source>
</evidence>
<organism evidence="17 18">
    <name type="scientific">Stylonychia lemnae</name>
    <name type="common">Ciliate</name>
    <dbReference type="NCBI Taxonomy" id="5949"/>
    <lineage>
        <taxon>Eukaryota</taxon>
        <taxon>Sar</taxon>
        <taxon>Alveolata</taxon>
        <taxon>Ciliophora</taxon>
        <taxon>Intramacronucleata</taxon>
        <taxon>Spirotrichea</taxon>
        <taxon>Stichotrichia</taxon>
        <taxon>Sporadotrichida</taxon>
        <taxon>Oxytrichidae</taxon>
        <taxon>Stylonychinae</taxon>
        <taxon>Stylonychia</taxon>
    </lineage>
</organism>
<evidence type="ECO:0000256" key="6">
    <source>
        <dbReference type="ARBA" id="ARBA00022737"/>
    </source>
</evidence>
<evidence type="ECO:0000256" key="15">
    <source>
        <dbReference type="RuleBase" id="RU000304"/>
    </source>
</evidence>
<evidence type="ECO:0000256" key="2">
    <source>
        <dbReference type="ARBA" id="ARBA00012513"/>
    </source>
</evidence>
<evidence type="ECO:0000313" key="18">
    <source>
        <dbReference type="Proteomes" id="UP000039865"/>
    </source>
</evidence>
<feature type="binding site" evidence="14">
    <location>
        <position position="41"/>
    </location>
    <ligand>
        <name>ATP</name>
        <dbReference type="ChEBI" id="CHEBI:30616"/>
    </ligand>
</feature>
<evidence type="ECO:0000256" key="3">
    <source>
        <dbReference type="ARBA" id="ARBA00022527"/>
    </source>
</evidence>
<dbReference type="InterPro" id="IPR000719">
    <property type="entry name" value="Prot_kinase_dom"/>
</dbReference>
<evidence type="ECO:0000256" key="12">
    <source>
        <dbReference type="ARBA" id="ARBA00047899"/>
    </source>
</evidence>
<keyword evidence="18" id="KW-1185">Reference proteome</keyword>
<proteinExistence type="inferred from homology"/>
<dbReference type="CDD" id="cd05117">
    <property type="entry name" value="STKc_CAMK"/>
    <property type="match status" value="1"/>
</dbReference>
<dbReference type="PIRSF" id="PIRSF000654">
    <property type="entry name" value="Integrin-linked_kinase"/>
    <property type="match status" value="1"/>
</dbReference>
<dbReference type="Gene3D" id="1.10.510.10">
    <property type="entry name" value="Transferase(Phosphotransferase) domain 1"/>
    <property type="match status" value="1"/>
</dbReference>
<keyword evidence="10 14" id="KW-0067">ATP-binding</keyword>
<evidence type="ECO:0000256" key="1">
    <source>
        <dbReference type="ARBA" id="ARBA00001946"/>
    </source>
</evidence>
<evidence type="ECO:0000313" key="17">
    <source>
        <dbReference type="EMBL" id="CDW84122.1"/>
    </source>
</evidence>
<comment type="catalytic activity">
    <reaction evidence="13">
        <text>L-seryl-[protein] + ATP = O-phospho-L-seryl-[protein] + ADP + H(+)</text>
        <dbReference type="Rhea" id="RHEA:17989"/>
        <dbReference type="Rhea" id="RHEA-COMP:9863"/>
        <dbReference type="Rhea" id="RHEA-COMP:11604"/>
        <dbReference type="ChEBI" id="CHEBI:15378"/>
        <dbReference type="ChEBI" id="CHEBI:29999"/>
        <dbReference type="ChEBI" id="CHEBI:30616"/>
        <dbReference type="ChEBI" id="CHEBI:83421"/>
        <dbReference type="ChEBI" id="CHEBI:456216"/>
        <dbReference type="EC" id="2.7.11.1"/>
    </reaction>
</comment>
<evidence type="ECO:0000259" key="16">
    <source>
        <dbReference type="PROSITE" id="PS50011"/>
    </source>
</evidence>
<dbReference type="GO" id="GO:0004674">
    <property type="term" value="F:protein serine/threonine kinase activity"/>
    <property type="evidence" value="ECO:0007669"/>
    <property type="project" value="UniProtKB-KW"/>
</dbReference>
<dbReference type="InterPro" id="IPR008271">
    <property type="entry name" value="Ser/Thr_kinase_AS"/>
</dbReference>
<evidence type="ECO:0000256" key="8">
    <source>
        <dbReference type="ARBA" id="ARBA00022777"/>
    </source>
</evidence>
<comment type="cofactor">
    <cofactor evidence="1">
        <name>Mg(2+)</name>
        <dbReference type="ChEBI" id="CHEBI:18420"/>
    </cofactor>
</comment>